<sequence>MKNKERKPVPPPLKRQVKVIVLILLTVSVVVFMLGYLQSQVMSGITAYIRGEGLWAKSQKEAVIQLYEYIHHPDDRTFQDFNRSLQINLEDQRARLALQQNTPDFTSAREGFIAAKNHPDDVDNMMRLFLMSDRVQHMKRAIEIWTEADRHIAELIDLANRIRNHHKALPLSDLTQFKPELDRLNAKLNELEIAFSLELSQGSRWMTRTFLIVNILLLFSMLAAATWVARRTIVQIDATESELRHSESRFKTLYDSNIIGILIWGKDGELYDANDAFLSILGYTRAELDSGQLNWRELTPPDHSDLDDKAMQQIMTVGHCTPFNKDFIHKAGHRVPVFLGGALMDGSHDLGVAFMVDRTNIKKMEDQLRLSATVLEASRDGILICDHNRKVLTVNDAYCYMSGYPSKAIIGETAHFYHSANAEESKKIEDSLKTHGYWQEDTELLTSAGVKLPVRASISAVYGKGNETRHYVAVFADISERKALERNLKNMAHYDHLTGLANRSLFSDRLDTAIARAQRSRKDCALLFVDLDKFKPVNDQYGHAIGDEILQEVASRLKSVTRDADTLSRLGGDEFVIIVEGLTEDSIVTHIAEKVVHQLSQPFNVGRNSITIGCSIGIAIYPQHGCTGIELTRAADIAMYAAKAADDTHYYLYQKKPKSDANHL</sequence>
<dbReference type="RefSeq" id="WP_101894906.1">
    <property type="nucleotide sequence ID" value="NZ_CP022684.1"/>
</dbReference>
<dbReference type="InterPro" id="IPR029787">
    <property type="entry name" value="Nucleotide_cyclase"/>
</dbReference>
<feature type="transmembrane region" description="Helical" evidence="2">
    <location>
        <begin position="210"/>
        <end position="229"/>
    </location>
</feature>
<evidence type="ECO:0000256" key="2">
    <source>
        <dbReference type="SAM" id="Phobius"/>
    </source>
</evidence>
<accession>A0A2K9LN17</accession>
<dbReference type="InterPro" id="IPR000700">
    <property type="entry name" value="PAS-assoc_C"/>
</dbReference>
<evidence type="ECO:0000259" key="4">
    <source>
        <dbReference type="PROSITE" id="PS50113"/>
    </source>
</evidence>
<dbReference type="SUPFAM" id="SSF55073">
    <property type="entry name" value="Nucleotide cyclase"/>
    <property type="match status" value="1"/>
</dbReference>
<comment type="cofactor">
    <cofactor evidence="1">
        <name>Mg(2+)</name>
        <dbReference type="ChEBI" id="CHEBI:18420"/>
    </cofactor>
</comment>
<feature type="domain" description="PAS" evidence="3">
    <location>
        <begin position="367"/>
        <end position="433"/>
    </location>
</feature>
<evidence type="ECO:0000313" key="6">
    <source>
        <dbReference type="EMBL" id="AUM13531.1"/>
    </source>
</evidence>
<dbReference type="PROSITE" id="PS50112">
    <property type="entry name" value="PAS"/>
    <property type="match status" value="2"/>
</dbReference>
<organism evidence="6 7">
    <name type="scientific">Ketobacter alkanivorans</name>
    <dbReference type="NCBI Taxonomy" id="1917421"/>
    <lineage>
        <taxon>Bacteria</taxon>
        <taxon>Pseudomonadati</taxon>
        <taxon>Pseudomonadota</taxon>
        <taxon>Gammaproteobacteria</taxon>
        <taxon>Pseudomonadales</taxon>
        <taxon>Ketobacteraceae</taxon>
        <taxon>Ketobacter</taxon>
    </lineage>
</organism>
<dbReference type="AlphaFoldDB" id="A0A2K9LN17"/>
<dbReference type="Pfam" id="PF13426">
    <property type="entry name" value="PAS_9"/>
    <property type="match status" value="2"/>
</dbReference>
<reference evidence="7" key="1">
    <citation type="submission" date="2017-08" db="EMBL/GenBank/DDBJ databases">
        <title>Direct submision.</title>
        <authorList>
            <person name="Kim S.-J."/>
            <person name="Rhee S.-K."/>
        </authorList>
    </citation>
    <scope>NUCLEOTIDE SEQUENCE [LARGE SCALE GENOMIC DNA]</scope>
    <source>
        <strain evidence="7">GI5</strain>
    </source>
</reference>
<dbReference type="PANTHER" id="PTHR44757:SF2">
    <property type="entry name" value="BIOFILM ARCHITECTURE MAINTENANCE PROTEIN MBAA"/>
    <property type="match status" value="1"/>
</dbReference>
<dbReference type="PROSITE" id="PS50113">
    <property type="entry name" value="PAC"/>
    <property type="match status" value="1"/>
</dbReference>
<dbReference type="InterPro" id="IPR043128">
    <property type="entry name" value="Rev_trsase/Diguanyl_cyclase"/>
</dbReference>
<dbReference type="GO" id="GO:0003824">
    <property type="term" value="F:catalytic activity"/>
    <property type="evidence" value="ECO:0007669"/>
    <property type="project" value="UniProtKB-ARBA"/>
</dbReference>
<evidence type="ECO:0008006" key="8">
    <source>
        <dbReference type="Google" id="ProtNLM"/>
    </source>
</evidence>
<dbReference type="InterPro" id="IPR000160">
    <property type="entry name" value="GGDEF_dom"/>
</dbReference>
<dbReference type="NCBIfam" id="TIGR00254">
    <property type="entry name" value="GGDEF"/>
    <property type="match status" value="1"/>
</dbReference>
<protein>
    <recommendedName>
        <fullName evidence="8">Diguanylate cyclase</fullName>
    </recommendedName>
</protein>
<dbReference type="Pfam" id="PF00990">
    <property type="entry name" value="GGDEF"/>
    <property type="match status" value="1"/>
</dbReference>
<dbReference type="SUPFAM" id="SSF55785">
    <property type="entry name" value="PYP-like sensor domain (PAS domain)"/>
    <property type="match status" value="2"/>
</dbReference>
<evidence type="ECO:0000259" key="3">
    <source>
        <dbReference type="PROSITE" id="PS50112"/>
    </source>
</evidence>
<dbReference type="Gene3D" id="3.30.450.20">
    <property type="entry name" value="PAS domain"/>
    <property type="match status" value="2"/>
</dbReference>
<dbReference type="InterPro" id="IPR052155">
    <property type="entry name" value="Biofilm_reg_signaling"/>
</dbReference>
<keyword evidence="2" id="KW-1133">Transmembrane helix</keyword>
<dbReference type="SMART" id="SM00267">
    <property type="entry name" value="GGDEF"/>
    <property type="match status" value="1"/>
</dbReference>
<feature type="domain" description="PAS" evidence="3">
    <location>
        <begin position="246"/>
        <end position="318"/>
    </location>
</feature>
<feature type="domain" description="PAC" evidence="4">
    <location>
        <begin position="438"/>
        <end position="490"/>
    </location>
</feature>
<dbReference type="InterPro" id="IPR001610">
    <property type="entry name" value="PAC"/>
</dbReference>
<dbReference type="FunFam" id="3.30.70.270:FF:000001">
    <property type="entry name" value="Diguanylate cyclase domain protein"/>
    <property type="match status" value="1"/>
</dbReference>
<dbReference type="CDD" id="cd00130">
    <property type="entry name" value="PAS"/>
    <property type="match status" value="2"/>
</dbReference>
<gene>
    <name evidence="6" type="ORF">Kalk_14355</name>
</gene>
<dbReference type="PROSITE" id="PS50887">
    <property type="entry name" value="GGDEF"/>
    <property type="match status" value="1"/>
</dbReference>
<name>A0A2K9LN17_9GAMM</name>
<dbReference type="OrthoDB" id="8416215at2"/>
<dbReference type="SMART" id="SM00086">
    <property type="entry name" value="PAC"/>
    <property type="match status" value="1"/>
</dbReference>
<dbReference type="SMART" id="SM00091">
    <property type="entry name" value="PAS"/>
    <property type="match status" value="2"/>
</dbReference>
<dbReference type="InterPro" id="IPR035965">
    <property type="entry name" value="PAS-like_dom_sf"/>
</dbReference>
<feature type="domain" description="GGDEF" evidence="5">
    <location>
        <begin position="522"/>
        <end position="655"/>
    </location>
</feature>
<keyword evidence="2" id="KW-0472">Membrane</keyword>
<dbReference type="NCBIfam" id="TIGR00229">
    <property type="entry name" value="sensory_box"/>
    <property type="match status" value="2"/>
</dbReference>
<evidence type="ECO:0000259" key="5">
    <source>
        <dbReference type="PROSITE" id="PS50887"/>
    </source>
</evidence>
<keyword evidence="2" id="KW-0812">Transmembrane</keyword>
<keyword evidence="7" id="KW-1185">Reference proteome</keyword>
<dbReference type="KEGG" id="kak:Kalk_14355"/>
<dbReference type="Proteomes" id="UP000235116">
    <property type="component" value="Chromosome"/>
</dbReference>
<dbReference type="CDD" id="cd01949">
    <property type="entry name" value="GGDEF"/>
    <property type="match status" value="1"/>
</dbReference>
<dbReference type="InterPro" id="IPR000014">
    <property type="entry name" value="PAS"/>
</dbReference>
<dbReference type="EMBL" id="CP022684">
    <property type="protein sequence ID" value="AUM13531.1"/>
    <property type="molecule type" value="Genomic_DNA"/>
</dbReference>
<proteinExistence type="predicted"/>
<evidence type="ECO:0000313" key="7">
    <source>
        <dbReference type="Proteomes" id="UP000235116"/>
    </source>
</evidence>
<dbReference type="Gene3D" id="3.30.70.270">
    <property type="match status" value="1"/>
</dbReference>
<dbReference type="PANTHER" id="PTHR44757">
    <property type="entry name" value="DIGUANYLATE CYCLASE DGCP"/>
    <property type="match status" value="1"/>
</dbReference>
<evidence type="ECO:0000256" key="1">
    <source>
        <dbReference type="ARBA" id="ARBA00001946"/>
    </source>
</evidence>
<feature type="transmembrane region" description="Helical" evidence="2">
    <location>
        <begin position="20"/>
        <end position="37"/>
    </location>
</feature>